<gene>
    <name evidence="1" type="ORF">LCGC14_1628470</name>
</gene>
<feature type="non-terminal residue" evidence="1">
    <location>
        <position position="1"/>
    </location>
</feature>
<reference evidence="1" key="1">
    <citation type="journal article" date="2015" name="Nature">
        <title>Complex archaea that bridge the gap between prokaryotes and eukaryotes.</title>
        <authorList>
            <person name="Spang A."/>
            <person name="Saw J.H."/>
            <person name="Jorgensen S.L."/>
            <person name="Zaremba-Niedzwiedzka K."/>
            <person name="Martijn J."/>
            <person name="Lind A.E."/>
            <person name="van Eijk R."/>
            <person name="Schleper C."/>
            <person name="Guy L."/>
            <person name="Ettema T.J."/>
        </authorList>
    </citation>
    <scope>NUCLEOTIDE SEQUENCE</scope>
</reference>
<sequence>QVARDIVTEWLKRYPTAIDKAQDIRPADENSIMELFKYFTKIFMKGALYYEPLDTIFRAIYGLLTFQGMGVKKDISEDIEELQAEIYKDLEAREAIWTWIATDWMS</sequence>
<dbReference type="EMBL" id="LAZR01013401">
    <property type="protein sequence ID" value="KKM22125.1"/>
    <property type="molecule type" value="Genomic_DNA"/>
</dbReference>
<accession>A0A0F9L340</accession>
<evidence type="ECO:0000313" key="1">
    <source>
        <dbReference type="EMBL" id="KKM22125.1"/>
    </source>
</evidence>
<dbReference type="AlphaFoldDB" id="A0A0F9L340"/>
<comment type="caution">
    <text evidence="1">The sequence shown here is derived from an EMBL/GenBank/DDBJ whole genome shotgun (WGS) entry which is preliminary data.</text>
</comment>
<proteinExistence type="predicted"/>
<protein>
    <submittedName>
        <fullName evidence="1">Uncharacterized protein</fullName>
    </submittedName>
</protein>
<organism evidence="1">
    <name type="scientific">marine sediment metagenome</name>
    <dbReference type="NCBI Taxonomy" id="412755"/>
    <lineage>
        <taxon>unclassified sequences</taxon>
        <taxon>metagenomes</taxon>
        <taxon>ecological metagenomes</taxon>
    </lineage>
</organism>
<name>A0A0F9L340_9ZZZZ</name>